<dbReference type="InterPro" id="IPR023845">
    <property type="entry name" value="DUF3817_TM"/>
</dbReference>
<organism evidence="8 9">
    <name type="scientific">Rufibacter roseus</name>
    <dbReference type="NCBI Taxonomy" id="1567108"/>
    <lineage>
        <taxon>Bacteria</taxon>
        <taxon>Pseudomonadati</taxon>
        <taxon>Bacteroidota</taxon>
        <taxon>Cytophagia</taxon>
        <taxon>Cytophagales</taxon>
        <taxon>Hymenobacteraceae</taxon>
        <taxon>Rufibacter</taxon>
    </lineage>
</organism>
<evidence type="ECO:0000259" key="7">
    <source>
        <dbReference type="Pfam" id="PF12823"/>
    </source>
</evidence>
<evidence type="ECO:0000256" key="1">
    <source>
        <dbReference type="ARBA" id="ARBA00004651"/>
    </source>
</evidence>
<feature type="transmembrane region" description="Helical" evidence="6">
    <location>
        <begin position="12"/>
        <end position="33"/>
    </location>
</feature>
<evidence type="ECO:0000256" key="6">
    <source>
        <dbReference type="SAM" id="Phobius"/>
    </source>
</evidence>
<comment type="subcellular location">
    <subcellularLocation>
        <location evidence="1">Cell membrane</location>
        <topology evidence="1">Multi-pass membrane protein</topology>
    </subcellularLocation>
</comment>
<reference evidence="9" key="1">
    <citation type="journal article" date="2019" name="Int. J. Syst. Evol. Microbiol.">
        <title>The Global Catalogue of Microorganisms (GCM) 10K type strain sequencing project: providing services to taxonomists for standard genome sequencing and annotation.</title>
        <authorList>
            <consortium name="The Broad Institute Genomics Platform"/>
            <consortium name="The Broad Institute Genome Sequencing Center for Infectious Disease"/>
            <person name="Wu L."/>
            <person name="Ma J."/>
        </authorList>
    </citation>
    <scope>NUCLEOTIDE SEQUENCE [LARGE SCALE GENOMIC DNA]</scope>
    <source>
        <strain evidence="9">CGMCC 4.7393</strain>
    </source>
</reference>
<evidence type="ECO:0000256" key="5">
    <source>
        <dbReference type="ARBA" id="ARBA00023136"/>
    </source>
</evidence>
<feature type="transmembrane region" description="Helical" evidence="6">
    <location>
        <begin position="45"/>
        <end position="66"/>
    </location>
</feature>
<feature type="transmembrane region" description="Helical" evidence="6">
    <location>
        <begin position="72"/>
        <end position="91"/>
    </location>
</feature>
<keyword evidence="3 6" id="KW-0812">Transmembrane</keyword>
<gene>
    <name evidence="8" type="ORF">ACFQHR_07785</name>
</gene>
<dbReference type="Proteomes" id="UP001596405">
    <property type="component" value="Unassembled WGS sequence"/>
</dbReference>
<keyword evidence="4 6" id="KW-1133">Transmembrane helix</keyword>
<keyword evidence="2" id="KW-1003">Cell membrane</keyword>
<feature type="domain" description="DUF3817" evidence="7">
    <location>
        <begin position="9"/>
        <end position="96"/>
    </location>
</feature>
<proteinExistence type="predicted"/>
<dbReference type="PANTHER" id="PTHR40077:SF1">
    <property type="entry name" value="MEMBRANE PROTEIN"/>
    <property type="match status" value="1"/>
</dbReference>
<dbReference type="RefSeq" id="WP_066619206.1">
    <property type="nucleotide sequence ID" value="NZ_JBHSYQ010000003.1"/>
</dbReference>
<protein>
    <submittedName>
        <fullName evidence="8">DUF3817 domain-containing protein</fullName>
    </submittedName>
</protein>
<evidence type="ECO:0000256" key="4">
    <source>
        <dbReference type="ARBA" id="ARBA00022989"/>
    </source>
</evidence>
<dbReference type="PANTHER" id="PTHR40077">
    <property type="entry name" value="MEMBRANE PROTEIN-RELATED"/>
    <property type="match status" value="1"/>
</dbReference>
<evidence type="ECO:0000256" key="3">
    <source>
        <dbReference type="ARBA" id="ARBA00022692"/>
    </source>
</evidence>
<keyword evidence="5 6" id="KW-0472">Membrane</keyword>
<evidence type="ECO:0000313" key="8">
    <source>
        <dbReference type="EMBL" id="MFC6997520.1"/>
    </source>
</evidence>
<evidence type="ECO:0000256" key="2">
    <source>
        <dbReference type="ARBA" id="ARBA00022475"/>
    </source>
</evidence>
<keyword evidence="9" id="KW-1185">Reference proteome</keyword>
<sequence length="101" mass="11641">MSFHLETTLGRFRLIAIIEGISYLVLLLIAMPLKYMAGIDEAVKYTGWAHGVLFVLFCLLLLQVWVQYKWSFKNVVLAFISSLIPFGTFYLDKKIAHDKQL</sequence>
<name>A0ABW2DIP9_9BACT</name>
<comment type="caution">
    <text evidence="8">The sequence shown here is derived from an EMBL/GenBank/DDBJ whole genome shotgun (WGS) entry which is preliminary data.</text>
</comment>
<dbReference type="NCBIfam" id="TIGR03954">
    <property type="entry name" value="integ_memb_HG"/>
    <property type="match status" value="1"/>
</dbReference>
<dbReference type="Pfam" id="PF12823">
    <property type="entry name" value="DUF3817"/>
    <property type="match status" value="1"/>
</dbReference>
<dbReference type="EMBL" id="JBHSYQ010000003">
    <property type="protein sequence ID" value="MFC6997520.1"/>
    <property type="molecule type" value="Genomic_DNA"/>
</dbReference>
<accession>A0ABW2DIP9</accession>
<evidence type="ECO:0000313" key="9">
    <source>
        <dbReference type="Proteomes" id="UP001596405"/>
    </source>
</evidence>